<proteinExistence type="predicted"/>
<protein>
    <submittedName>
        <fullName evidence="1">Uncharacterized protein</fullName>
    </submittedName>
</protein>
<sequence length="138" mass="15295">MEQRPCPQYRFQCELFGYNFSGESVMAGCPFRNFSECPEHNKNGGCELWMSYSGSKDSVNASFEGCAFTLTPMLLMEQANVTGMLAGEVSKVGAEVSAARCENIEEGRALREQFYTLASGKPRLVQANHNNTMKAIKE</sequence>
<accession>A0A8S5PXT4</accession>
<organism evidence="1">
    <name type="scientific">Podoviridae sp. ctFbF42</name>
    <dbReference type="NCBI Taxonomy" id="2825233"/>
    <lineage>
        <taxon>Viruses</taxon>
        <taxon>Duplodnaviria</taxon>
        <taxon>Heunggongvirae</taxon>
        <taxon>Uroviricota</taxon>
        <taxon>Caudoviricetes</taxon>
    </lineage>
</organism>
<reference evidence="1" key="1">
    <citation type="journal article" date="2021" name="Proc. Natl. Acad. Sci. U.S.A.">
        <title>A Catalog of Tens of Thousands of Viruses from Human Metagenomes Reveals Hidden Associations with Chronic Diseases.</title>
        <authorList>
            <person name="Tisza M.J."/>
            <person name="Buck C.B."/>
        </authorList>
    </citation>
    <scope>NUCLEOTIDE SEQUENCE</scope>
    <source>
        <strain evidence="1">CtFbF42</strain>
    </source>
</reference>
<name>A0A8S5PXT4_9CAUD</name>
<evidence type="ECO:0000313" key="1">
    <source>
        <dbReference type="EMBL" id="DAE11253.1"/>
    </source>
</evidence>
<dbReference type="EMBL" id="BK015529">
    <property type="protein sequence ID" value="DAE11253.1"/>
    <property type="molecule type" value="Genomic_DNA"/>
</dbReference>